<dbReference type="Pfam" id="PF00210">
    <property type="entry name" value="Ferritin"/>
    <property type="match status" value="1"/>
</dbReference>
<dbReference type="InterPro" id="IPR009078">
    <property type="entry name" value="Ferritin-like_SF"/>
</dbReference>
<evidence type="ECO:0000259" key="3">
    <source>
        <dbReference type="Pfam" id="PF00210"/>
    </source>
</evidence>
<sequence>MAKVLDKETQGTSSAAADKKLIDLLNQQVANWAVLHIKLHQHHWFVKGSGFFDLHKKFEELYDEASLTMDELAERVLSLKGQPVSTSKEIAAGATLKEHAPLGSAKEMVKDLRNDYVQILDEFKQTMKVAEEQEDEGTHDMLNTMRTNLQKHVWMLDAYLEA</sequence>
<comment type="similarity">
    <text evidence="1 2">Belongs to the Dps family.</text>
</comment>
<dbReference type="PROSITE" id="PS00818">
    <property type="entry name" value="DPS_1"/>
    <property type="match status" value="1"/>
</dbReference>
<dbReference type="SUPFAM" id="SSF47240">
    <property type="entry name" value="Ferritin-like"/>
    <property type="match status" value="1"/>
</dbReference>
<dbReference type="InterPro" id="IPR008331">
    <property type="entry name" value="Ferritin_DPS_dom"/>
</dbReference>
<dbReference type="Gene3D" id="1.20.1260.10">
    <property type="match status" value="1"/>
</dbReference>
<accession>A0ABU9DPY5</accession>
<gene>
    <name evidence="4" type="ORF">WMW72_23755</name>
</gene>
<evidence type="ECO:0000313" key="5">
    <source>
        <dbReference type="Proteomes" id="UP001469365"/>
    </source>
</evidence>
<name>A0ABU9DPY5_9BACL</name>
<evidence type="ECO:0000313" key="4">
    <source>
        <dbReference type="EMBL" id="MEK8130926.1"/>
    </source>
</evidence>
<evidence type="ECO:0000256" key="2">
    <source>
        <dbReference type="RuleBase" id="RU003875"/>
    </source>
</evidence>
<keyword evidence="5" id="KW-1185">Reference proteome</keyword>
<dbReference type="CDD" id="cd01043">
    <property type="entry name" value="DPS"/>
    <property type="match status" value="1"/>
</dbReference>
<protein>
    <submittedName>
        <fullName evidence="4">Dps family protein</fullName>
    </submittedName>
</protein>
<dbReference type="Proteomes" id="UP001469365">
    <property type="component" value="Unassembled WGS sequence"/>
</dbReference>
<dbReference type="InterPro" id="IPR002177">
    <property type="entry name" value="DPS_DNA-bd"/>
</dbReference>
<proteinExistence type="inferred from homology"/>
<dbReference type="EMBL" id="JBBPCC010000017">
    <property type="protein sequence ID" value="MEK8130926.1"/>
    <property type="molecule type" value="Genomic_DNA"/>
</dbReference>
<dbReference type="PRINTS" id="PR01346">
    <property type="entry name" value="HELNAPAPROT"/>
</dbReference>
<dbReference type="InterPro" id="IPR012347">
    <property type="entry name" value="Ferritin-like"/>
</dbReference>
<reference evidence="4 5" key="1">
    <citation type="submission" date="2024-04" db="EMBL/GenBank/DDBJ databases">
        <title>draft genome sequnece of Paenibacillus filicis.</title>
        <authorList>
            <person name="Kim D.-U."/>
        </authorList>
    </citation>
    <scope>NUCLEOTIDE SEQUENCE [LARGE SCALE GENOMIC DNA]</scope>
    <source>
        <strain evidence="4 5">KACC14197</strain>
    </source>
</reference>
<comment type="caution">
    <text evidence="4">The sequence shown here is derived from an EMBL/GenBank/DDBJ whole genome shotgun (WGS) entry which is preliminary data.</text>
</comment>
<organism evidence="4 5">
    <name type="scientific">Paenibacillus filicis</name>
    <dbReference type="NCBI Taxonomy" id="669464"/>
    <lineage>
        <taxon>Bacteria</taxon>
        <taxon>Bacillati</taxon>
        <taxon>Bacillota</taxon>
        <taxon>Bacilli</taxon>
        <taxon>Bacillales</taxon>
        <taxon>Paenibacillaceae</taxon>
        <taxon>Paenibacillus</taxon>
    </lineage>
</organism>
<dbReference type="PANTHER" id="PTHR42932:SF1">
    <property type="entry name" value="GENERAL STRESS PROTEIN 20U"/>
    <property type="match status" value="1"/>
</dbReference>
<evidence type="ECO:0000256" key="1">
    <source>
        <dbReference type="ARBA" id="ARBA00009497"/>
    </source>
</evidence>
<dbReference type="PANTHER" id="PTHR42932">
    <property type="entry name" value="GENERAL STRESS PROTEIN 20U"/>
    <property type="match status" value="1"/>
</dbReference>
<feature type="domain" description="Ferritin/DPS" evidence="3">
    <location>
        <begin position="22"/>
        <end position="161"/>
    </location>
</feature>
<dbReference type="RefSeq" id="WP_341418064.1">
    <property type="nucleotide sequence ID" value="NZ_JBBPCC010000017.1"/>
</dbReference>
<dbReference type="PIRSF" id="PIRSF005900">
    <property type="entry name" value="Dps"/>
    <property type="match status" value="1"/>
</dbReference>
<dbReference type="InterPro" id="IPR023188">
    <property type="entry name" value="DPS_DNA-bd_CS"/>
</dbReference>